<evidence type="ECO:0000256" key="1">
    <source>
        <dbReference type="SAM" id="MobiDB-lite"/>
    </source>
</evidence>
<dbReference type="PANTHER" id="PTHR11200">
    <property type="entry name" value="INOSITOL 5-PHOSPHATASE"/>
    <property type="match status" value="1"/>
</dbReference>
<proteinExistence type="predicted"/>
<feature type="compositionally biased region" description="Low complexity" evidence="1">
    <location>
        <begin position="148"/>
        <end position="157"/>
    </location>
</feature>
<reference evidence="3" key="1">
    <citation type="submission" date="2020-10" db="EMBL/GenBank/DDBJ databases">
        <authorList>
            <person name="Muller C M."/>
        </authorList>
    </citation>
    <scope>NUCLEOTIDE SEQUENCE</scope>
    <source>
        <strain evidence="3">THUN-12</strain>
    </source>
</reference>
<protein>
    <submittedName>
        <fullName evidence="3">BgTH12-07390</fullName>
    </submittedName>
</protein>
<evidence type="ECO:0000313" key="4">
    <source>
        <dbReference type="Proteomes" id="UP000683417"/>
    </source>
</evidence>
<dbReference type="InterPro" id="IPR000300">
    <property type="entry name" value="IPPc"/>
</dbReference>
<dbReference type="SMART" id="SM00128">
    <property type="entry name" value="IPPc"/>
    <property type="match status" value="1"/>
</dbReference>
<feature type="compositionally biased region" description="Polar residues" evidence="1">
    <location>
        <begin position="61"/>
        <end position="81"/>
    </location>
</feature>
<feature type="domain" description="Inositol polyphosphate-related phosphatase" evidence="2">
    <location>
        <begin position="742"/>
        <end position="1083"/>
    </location>
</feature>
<evidence type="ECO:0000313" key="3">
    <source>
        <dbReference type="EMBL" id="CAD6500207.1"/>
    </source>
</evidence>
<feature type="compositionally biased region" description="Basic and acidic residues" evidence="1">
    <location>
        <begin position="191"/>
        <end position="208"/>
    </location>
</feature>
<dbReference type="InterPro" id="IPR046985">
    <property type="entry name" value="IP5"/>
</dbReference>
<dbReference type="EMBL" id="CAJHIT010000003">
    <property type="protein sequence ID" value="CAD6500207.1"/>
    <property type="molecule type" value="Genomic_DNA"/>
</dbReference>
<feature type="region of interest" description="Disordered" evidence="1">
    <location>
        <begin position="1"/>
        <end position="109"/>
    </location>
</feature>
<dbReference type="FunFam" id="3.60.10.10:FF:000036">
    <property type="entry name" value="Inositol polyphosphate phosphatase, putative"/>
    <property type="match status" value="1"/>
</dbReference>
<feature type="compositionally biased region" description="Polar residues" evidence="1">
    <location>
        <begin position="38"/>
        <end position="47"/>
    </location>
</feature>
<dbReference type="GO" id="GO:0046856">
    <property type="term" value="P:phosphatidylinositol dephosphorylation"/>
    <property type="evidence" value="ECO:0007669"/>
    <property type="project" value="InterPro"/>
</dbReference>
<dbReference type="Pfam" id="PF22669">
    <property type="entry name" value="Exo_endo_phos2"/>
    <property type="match status" value="1"/>
</dbReference>
<sequence length="1135" mass="127844">MVDQTAKVSLDGSSIKPVSSLRSHFEQMAKSDPKLGPSTPNQNTENTSKYKELPTPRSCRQRNYNFLNGSYPETTESQWGQGMNDYSDALTESESNPNPSSRMLQQSSTMNSPIVSINLMPSRASANNNISNISMPANPAHPSIAYQSLTPSPLSSRKLPKSARSNTSTLEPNGIVPKSTLNPPSPPPPRKSNECRRPPPINRADKPRITGRPPPLTFRNDHLSFKSPQIRQTNQSMSPFNTPPSDCNPEDEFQSKPTRDRKPGCNNLKETPVDYANHSAKQLIISNKVEDNTMETVSKDRSKNYTLAIEKPVLPTRSTLQSDASRIHSIQTASLKPRTPISTNIGSRLHERPLTTNRTCETEVNLSFNSEKSQPYRQLTSNNPDVSKPLNPIVSQFPDSSFSNRRPPYLRRGVRDIPTKYETRIMDVCGEYVCTSGHITRVWSLQNGEIIASFAHTEGIKITSVAFKPAVHLEDEGSQLWLGNNVGDILEVDISSQSLIRTRSSAHTRHEVIRIYRHYHDMWTLDDNGTLHLWAADSNNSLSLNNASQVFRLPKGHTFSMIVGNKLWYATGKEIRVFTPTVDGSTQLQTLQRPLCQPNTGVITSGTTTSSQANKIFFGHADGKVSLYSIQDYTCLGVVNISLYKITALASVGGNLWAGFNTGMIYIYDVEQSPWTVKKDWPAHHGPIIKLVSDSSSFWSLDRAQIITLGQDNTLRIWDGLLEDDWMESQLRHKEAEFCQLKKINALIMTWNAGASTPYDLQQHNQDASFFRDLIHSSGCPDIIVFGFQELVDLENKKTVTKSFFKSKKKDPQVQEHMSHQYRDWRDYLTRCLDDNMPSDELYHLLHTSSLVGLFTCIFVRAPLLQRIRGLSAAEVKRGLGGLHGNKGALVIRFIVDDTSMCFINCHLAAGQMGTKDRNADITAILETPILPMETNRNARQDCYVGGGDGTMILDHEICILNGDLNYRIDTMSRDTVISAVKSKNISKLLERDQLLASKRKNPWFKLRAFQELPINFAPTYKYDVGTDNYDSSEKKRSPAWCDRILHRGGHRLEQIDYRRHEIRLSDHRPVTGSFHITVKSICREEHAIIWNDIQKKNLMRRKVLASQAMQEYLTGIIGYDSSTSCKIIKDHLGR</sequence>
<organism evidence="3 4">
    <name type="scientific">Blumeria graminis f. sp. triticale</name>
    <dbReference type="NCBI Taxonomy" id="1689686"/>
    <lineage>
        <taxon>Eukaryota</taxon>
        <taxon>Fungi</taxon>
        <taxon>Dikarya</taxon>
        <taxon>Ascomycota</taxon>
        <taxon>Pezizomycotina</taxon>
        <taxon>Leotiomycetes</taxon>
        <taxon>Erysiphales</taxon>
        <taxon>Erysiphaceae</taxon>
        <taxon>Blumeria</taxon>
    </lineage>
</organism>
<dbReference type="PANTHER" id="PTHR11200:SF240">
    <property type="entry name" value="INOSITOL POLYPHOSPHATE 5-PHOSPHATASE C9G1.10C-RELATED"/>
    <property type="match status" value="1"/>
</dbReference>
<feature type="compositionally biased region" description="Polar residues" evidence="1">
    <location>
        <begin position="226"/>
        <end position="245"/>
    </location>
</feature>
<dbReference type="GO" id="GO:0004439">
    <property type="term" value="F:phosphatidylinositol-4,5-bisphosphate 5-phosphatase activity"/>
    <property type="evidence" value="ECO:0007669"/>
    <property type="project" value="TreeGrafter"/>
</dbReference>
<feature type="region of interest" description="Disordered" evidence="1">
    <location>
        <begin position="142"/>
        <end position="272"/>
    </location>
</feature>
<evidence type="ECO:0000259" key="2">
    <source>
        <dbReference type="SMART" id="SM00128"/>
    </source>
</evidence>
<accession>A0A9W4D1H6</accession>
<dbReference type="AlphaFoldDB" id="A0A9W4D1H6"/>
<name>A0A9W4D1H6_BLUGR</name>
<feature type="region of interest" description="Disordered" evidence="1">
    <location>
        <begin position="371"/>
        <end position="401"/>
    </location>
</feature>
<gene>
    <name evidence="3" type="ORF">BGTH12_LOCUS1565</name>
</gene>
<feature type="compositionally biased region" description="Polar residues" evidence="1">
    <location>
        <begin position="371"/>
        <end position="385"/>
    </location>
</feature>
<comment type="caution">
    <text evidence="3">The sequence shown here is derived from an EMBL/GenBank/DDBJ whole genome shotgun (WGS) entry which is preliminary data.</text>
</comment>
<dbReference type="Proteomes" id="UP000683417">
    <property type="component" value="Unassembled WGS sequence"/>
</dbReference>
<feature type="compositionally biased region" description="Polar residues" evidence="1">
    <location>
        <begin position="90"/>
        <end position="109"/>
    </location>
</feature>
<feature type="compositionally biased region" description="Basic and acidic residues" evidence="1">
    <location>
        <begin position="23"/>
        <end position="33"/>
    </location>
</feature>
<feature type="compositionally biased region" description="Basic and acidic residues" evidence="1">
    <location>
        <begin position="253"/>
        <end position="263"/>
    </location>
</feature>